<accession>A0A1K1N5I2</accession>
<name>A0A1K1N5I2_RUMFL</name>
<evidence type="ECO:0000313" key="2">
    <source>
        <dbReference type="Proteomes" id="UP000183461"/>
    </source>
</evidence>
<reference evidence="1 2" key="1">
    <citation type="submission" date="2016-11" db="EMBL/GenBank/DDBJ databases">
        <authorList>
            <person name="Jaros S."/>
            <person name="Januszkiewicz K."/>
            <person name="Wedrychowicz H."/>
        </authorList>
    </citation>
    <scope>NUCLEOTIDE SEQUENCE [LARGE SCALE GENOMIC DNA]</scope>
    <source>
        <strain evidence="1 2">YL228</strain>
    </source>
</reference>
<dbReference type="Gene3D" id="3.40.50.1000">
    <property type="entry name" value="HAD superfamily/HAD-like"/>
    <property type="match status" value="1"/>
</dbReference>
<dbReference type="EMBL" id="FPIP01000003">
    <property type="protein sequence ID" value="SFW30672.1"/>
    <property type="molecule type" value="Genomic_DNA"/>
</dbReference>
<dbReference type="InterPro" id="IPR023214">
    <property type="entry name" value="HAD_sf"/>
</dbReference>
<dbReference type="AlphaFoldDB" id="A0A1K1N5I2"/>
<organism evidence="1 2">
    <name type="scientific">Ruminococcus flavefaciens</name>
    <dbReference type="NCBI Taxonomy" id="1265"/>
    <lineage>
        <taxon>Bacteria</taxon>
        <taxon>Bacillati</taxon>
        <taxon>Bacillota</taxon>
        <taxon>Clostridia</taxon>
        <taxon>Eubacteriales</taxon>
        <taxon>Oscillospiraceae</taxon>
        <taxon>Ruminococcus</taxon>
    </lineage>
</organism>
<gene>
    <name evidence="1" type="ORF">SAMN02910280_1744</name>
</gene>
<evidence type="ECO:0000313" key="1">
    <source>
        <dbReference type="EMBL" id="SFW30672.1"/>
    </source>
</evidence>
<proteinExistence type="predicted"/>
<dbReference type="InterPro" id="IPR036412">
    <property type="entry name" value="HAD-like_sf"/>
</dbReference>
<evidence type="ECO:0008006" key="3">
    <source>
        <dbReference type="Google" id="ProtNLM"/>
    </source>
</evidence>
<dbReference type="RefSeq" id="WP_072300015.1">
    <property type="nucleotide sequence ID" value="NZ_FPIP01000003.1"/>
</dbReference>
<protein>
    <recommendedName>
        <fullName evidence="3">HAD superfamily, subfamily IIIB (Acid phosphatase)</fullName>
    </recommendedName>
</protein>
<dbReference type="Proteomes" id="UP000183461">
    <property type="component" value="Unassembled WGS sequence"/>
</dbReference>
<dbReference type="SUPFAM" id="SSF56784">
    <property type="entry name" value="HAD-like"/>
    <property type="match status" value="1"/>
</dbReference>
<sequence length="160" mass="18717">MKISFDLDETLFVNSAEVPTEPELKFPYNKLYKDKLRKGAVKLLTEINKSDTELWIYTTSNRTERYINGIFKHYGIRIDSIVNAVRHEKEVARGRANFPSKYPAAYRIDLHVDDEKSVYENGIANGFRVYRISNDDADWADNIRKELERIRKVNQADQKA</sequence>